<feature type="non-terminal residue" evidence="1">
    <location>
        <position position="1"/>
    </location>
</feature>
<name>A0A392MP01_9FABA</name>
<proteinExistence type="predicted"/>
<organism evidence="1 2">
    <name type="scientific">Trifolium medium</name>
    <dbReference type="NCBI Taxonomy" id="97028"/>
    <lineage>
        <taxon>Eukaryota</taxon>
        <taxon>Viridiplantae</taxon>
        <taxon>Streptophyta</taxon>
        <taxon>Embryophyta</taxon>
        <taxon>Tracheophyta</taxon>
        <taxon>Spermatophyta</taxon>
        <taxon>Magnoliopsida</taxon>
        <taxon>eudicotyledons</taxon>
        <taxon>Gunneridae</taxon>
        <taxon>Pentapetalae</taxon>
        <taxon>rosids</taxon>
        <taxon>fabids</taxon>
        <taxon>Fabales</taxon>
        <taxon>Fabaceae</taxon>
        <taxon>Papilionoideae</taxon>
        <taxon>50 kb inversion clade</taxon>
        <taxon>NPAAA clade</taxon>
        <taxon>Hologalegina</taxon>
        <taxon>IRL clade</taxon>
        <taxon>Trifolieae</taxon>
        <taxon>Trifolium</taxon>
    </lineage>
</organism>
<gene>
    <name evidence="1" type="ORF">A2U01_0009580</name>
</gene>
<dbReference type="AlphaFoldDB" id="A0A392MP01"/>
<dbReference type="Proteomes" id="UP000265520">
    <property type="component" value="Unassembled WGS sequence"/>
</dbReference>
<accession>A0A392MP01</accession>
<keyword evidence="2" id="KW-1185">Reference proteome</keyword>
<reference evidence="1 2" key="1">
    <citation type="journal article" date="2018" name="Front. Plant Sci.">
        <title>Red Clover (Trifolium pratense) and Zigzag Clover (T. medium) - A Picture of Genomic Similarities and Differences.</title>
        <authorList>
            <person name="Dluhosova J."/>
            <person name="Istvanek J."/>
            <person name="Nedelnik J."/>
            <person name="Repkova J."/>
        </authorList>
    </citation>
    <scope>NUCLEOTIDE SEQUENCE [LARGE SCALE GENOMIC DNA]</scope>
    <source>
        <strain evidence="2">cv. 10/8</strain>
        <tissue evidence="1">Leaf</tissue>
    </source>
</reference>
<evidence type="ECO:0000313" key="2">
    <source>
        <dbReference type="Proteomes" id="UP000265520"/>
    </source>
</evidence>
<comment type="caution">
    <text evidence="1">The sequence shown here is derived from an EMBL/GenBank/DDBJ whole genome shotgun (WGS) entry which is preliminary data.</text>
</comment>
<protein>
    <submittedName>
        <fullName evidence="1">Uncharacterized protein</fullName>
    </submittedName>
</protein>
<dbReference type="EMBL" id="LXQA010014651">
    <property type="protein sequence ID" value="MCH88689.1"/>
    <property type="molecule type" value="Genomic_DNA"/>
</dbReference>
<sequence length="85" mass="9307">AVLCGPSRIGFGPALGPVQNNYGITYERKRVRVPDIVPTDSNDLVEETAPGFTYHRLSPSHYAFVYAIPAISIPNTVKEALSHPR</sequence>
<evidence type="ECO:0000313" key="1">
    <source>
        <dbReference type="EMBL" id="MCH88689.1"/>
    </source>
</evidence>